<gene>
    <name evidence="1" type="ORF">SAMN04488696_0447</name>
</gene>
<sequence>MCMIEELGYSKENRELYCTNCIIYVRTGKCEYLNYLESKVSIDVTREWFQEILIDECGL</sequence>
<dbReference type="RefSeq" id="WP_091932562.1">
    <property type="nucleotide sequence ID" value="NZ_FOUJ01000001.1"/>
</dbReference>
<name>A0A1I4P4G8_9EURY</name>
<accession>A0A1I4P4G8</accession>
<evidence type="ECO:0000313" key="2">
    <source>
        <dbReference type="Proteomes" id="UP000198535"/>
    </source>
</evidence>
<dbReference type="EMBL" id="FOUJ01000001">
    <property type="protein sequence ID" value="SFM22639.1"/>
    <property type="molecule type" value="Genomic_DNA"/>
</dbReference>
<dbReference type="Proteomes" id="UP000198535">
    <property type="component" value="Unassembled WGS sequence"/>
</dbReference>
<dbReference type="STRING" id="487685.SAMN04488696_0447"/>
<keyword evidence="2" id="KW-1185">Reference proteome</keyword>
<organism evidence="1 2">
    <name type="scientific">Methanolobus profundi</name>
    <dbReference type="NCBI Taxonomy" id="487685"/>
    <lineage>
        <taxon>Archaea</taxon>
        <taxon>Methanobacteriati</taxon>
        <taxon>Methanobacteriota</taxon>
        <taxon>Stenosarchaea group</taxon>
        <taxon>Methanomicrobia</taxon>
        <taxon>Methanosarcinales</taxon>
        <taxon>Methanosarcinaceae</taxon>
        <taxon>Methanolobus</taxon>
    </lineage>
</organism>
<dbReference type="OrthoDB" id="122331at2157"/>
<dbReference type="AlphaFoldDB" id="A0A1I4P4G8"/>
<proteinExistence type="predicted"/>
<reference evidence="2" key="1">
    <citation type="submission" date="2016-10" db="EMBL/GenBank/DDBJ databases">
        <authorList>
            <person name="Varghese N."/>
            <person name="Submissions S."/>
        </authorList>
    </citation>
    <scope>NUCLEOTIDE SEQUENCE [LARGE SCALE GENOMIC DNA]</scope>
    <source>
        <strain evidence="2">Mob M</strain>
    </source>
</reference>
<protein>
    <submittedName>
        <fullName evidence="1">Uncharacterized protein</fullName>
    </submittedName>
</protein>
<evidence type="ECO:0000313" key="1">
    <source>
        <dbReference type="EMBL" id="SFM22639.1"/>
    </source>
</evidence>